<gene>
    <name evidence="2" type="ORF">HNR40_009776</name>
</gene>
<reference evidence="2 3" key="1">
    <citation type="submission" date="2020-08" db="EMBL/GenBank/DDBJ databases">
        <title>Genomic Encyclopedia of Type Strains, Phase IV (KMG-IV): sequencing the most valuable type-strain genomes for metagenomic binning, comparative biology and taxonomic classification.</title>
        <authorList>
            <person name="Goeker M."/>
        </authorList>
    </citation>
    <scope>NUCLEOTIDE SEQUENCE [LARGE SCALE GENOMIC DNA]</scope>
    <source>
        <strain evidence="2 3">DSM 45385</strain>
    </source>
</reference>
<protein>
    <recommendedName>
        <fullName evidence="4">Copper transporter</fullName>
    </recommendedName>
</protein>
<dbReference type="EMBL" id="JACHIN010000022">
    <property type="protein sequence ID" value="MBB5084267.1"/>
    <property type="molecule type" value="Genomic_DNA"/>
</dbReference>
<dbReference type="Pfam" id="PF11382">
    <property type="entry name" value="MctB"/>
    <property type="match status" value="1"/>
</dbReference>
<keyword evidence="3" id="KW-1185">Reference proteome</keyword>
<dbReference type="RefSeq" id="WP_184974061.1">
    <property type="nucleotide sequence ID" value="NZ_JACHIN010000022.1"/>
</dbReference>
<dbReference type="Proteomes" id="UP000568380">
    <property type="component" value="Unassembled WGS sequence"/>
</dbReference>
<accession>A0A7W8EMR9</accession>
<name>A0A7W8EMR9_9ACTN</name>
<evidence type="ECO:0000313" key="2">
    <source>
        <dbReference type="EMBL" id="MBB5084267.1"/>
    </source>
</evidence>
<dbReference type="AlphaFoldDB" id="A0A7W8EMR9"/>
<proteinExistence type="predicted"/>
<dbReference type="InterPro" id="IPR021522">
    <property type="entry name" value="MctB"/>
</dbReference>
<evidence type="ECO:0008006" key="4">
    <source>
        <dbReference type="Google" id="ProtNLM"/>
    </source>
</evidence>
<evidence type="ECO:0000313" key="3">
    <source>
        <dbReference type="Proteomes" id="UP000568380"/>
    </source>
</evidence>
<dbReference type="GO" id="GO:0055070">
    <property type="term" value="P:copper ion homeostasis"/>
    <property type="evidence" value="ECO:0007669"/>
    <property type="project" value="InterPro"/>
</dbReference>
<feature type="region of interest" description="Disordered" evidence="1">
    <location>
        <begin position="304"/>
        <end position="325"/>
    </location>
</feature>
<comment type="caution">
    <text evidence="2">The sequence shown here is derived from an EMBL/GenBank/DDBJ whole genome shotgun (WGS) entry which is preliminary data.</text>
</comment>
<dbReference type="GO" id="GO:0016020">
    <property type="term" value="C:membrane"/>
    <property type="evidence" value="ECO:0007669"/>
    <property type="project" value="InterPro"/>
</dbReference>
<evidence type="ECO:0000256" key="1">
    <source>
        <dbReference type="SAM" id="MobiDB-lite"/>
    </source>
</evidence>
<organism evidence="2 3">
    <name type="scientific">Nonomuraea endophytica</name>
    <dbReference type="NCBI Taxonomy" id="714136"/>
    <lineage>
        <taxon>Bacteria</taxon>
        <taxon>Bacillati</taxon>
        <taxon>Actinomycetota</taxon>
        <taxon>Actinomycetes</taxon>
        <taxon>Streptosporangiales</taxon>
        <taxon>Streptosporangiaceae</taxon>
        <taxon>Nonomuraea</taxon>
    </lineage>
</organism>
<sequence length="325" mass="33292">MIDFRYHLVSIVAIFLALAVGIVMGTTLLQNPAIQVAKQTTDGLIKNNSELRAEKDDLARRQAGNDSFVKDMTPVLALVAGGLSGQRVLLVDTPGSTATLREAQQQVLDQAGATVGQRVTITDKFLALDSEAVLDGLATQLQPAGLTYTAGASVYDKVAQLLAATLTTADPTQAGTADTETAAVLAAFEKGGFISVEGDVDKRATLAVVFAPDKPFEGERAEAQAGALVSLAAGLDAGSRGALIAGSTTAVAPGGVITELRDSGDIGQRVSSIDTLDMPAGRVVSVYALREQIAGRAGQYGIGTGVTDFQPPVPSPTPVPTSSGS</sequence>